<feature type="domain" description="Fatty acid desaturase" evidence="12">
    <location>
        <begin position="53"/>
        <end position="276"/>
    </location>
</feature>
<dbReference type="PRINTS" id="PR00075">
    <property type="entry name" value="FACDDSATRASE"/>
</dbReference>
<keyword evidence="14" id="KW-1185">Reference proteome</keyword>
<dbReference type="Pfam" id="PF00487">
    <property type="entry name" value="FA_desaturase"/>
    <property type="match status" value="1"/>
</dbReference>
<dbReference type="Proteomes" id="UP001235849">
    <property type="component" value="Unassembled WGS sequence"/>
</dbReference>
<evidence type="ECO:0000256" key="8">
    <source>
        <dbReference type="ARBA" id="ARBA00023004"/>
    </source>
</evidence>
<evidence type="ECO:0000313" key="14">
    <source>
        <dbReference type="Proteomes" id="UP001235849"/>
    </source>
</evidence>
<feature type="transmembrane region" description="Helical" evidence="11">
    <location>
        <begin position="47"/>
        <end position="68"/>
    </location>
</feature>
<evidence type="ECO:0000256" key="3">
    <source>
        <dbReference type="ARBA" id="ARBA00008749"/>
    </source>
</evidence>
<comment type="subcellular location">
    <subcellularLocation>
        <location evidence="2">Membrane</location>
        <topology evidence="2">Multi-pass membrane protein</topology>
    </subcellularLocation>
</comment>
<dbReference type="RefSeq" id="WP_283767943.1">
    <property type="nucleotide sequence ID" value="NZ_JAQOSO010000087.1"/>
</dbReference>
<name>A0ABT7BBG7_9CYAN</name>
<feature type="transmembrane region" description="Helical" evidence="11">
    <location>
        <begin position="21"/>
        <end position="41"/>
    </location>
</feature>
<keyword evidence="10 11" id="KW-0472">Membrane</keyword>
<protein>
    <submittedName>
        <fullName evidence="13">Acyl-CoA desaturase</fullName>
    </submittedName>
</protein>
<keyword evidence="4 11" id="KW-0812">Transmembrane</keyword>
<evidence type="ECO:0000313" key="13">
    <source>
        <dbReference type="EMBL" id="MDJ1175643.1"/>
    </source>
</evidence>
<organism evidence="13 14">
    <name type="scientific">Roseofilum capinflatum BLCC-M114</name>
    <dbReference type="NCBI Taxonomy" id="3022440"/>
    <lineage>
        <taxon>Bacteria</taxon>
        <taxon>Bacillati</taxon>
        <taxon>Cyanobacteriota</taxon>
        <taxon>Cyanophyceae</taxon>
        <taxon>Desertifilales</taxon>
        <taxon>Desertifilaceae</taxon>
        <taxon>Roseofilum</taxon>
        <taxon>Roseofilum capinflatum</taxon>
    </lineage>
</organism>
<dbReference type="InterPro" id="IPR005804">
    <property type="entry name" value="FA_desaturase_dom"/>
</dbReference>
<dbReference type="EMBL" id="JAQOSO010000087">
    <property type="protein sequence ID" value="MDJ1175643.1"/>
    <property type="molecule type" value="Genomic_DNA"/>
</dbReference>
<evidence type="ECO:0000256" key="7">
    <source>
        <dbReference type="ARBA" id="ARBA00023002"/>
    </source>
</evidence>
<proteinExistence type="inferred from homology"/>
<dbReference type="PANTHER" id="PTHR11351:SF3">
    <property type="entry name" value="BLL4393 PROTEIN"/>
    <property type="match status" value="1"/>
</dbReference>
<reference evidence="13 14" key="1">
    <citation type="submission" date="2023-01" db="EMBL/GenBank/DDBJ databases">
        <title>Novel diversity within Roseofilum (Cyanobacteria; Desertifilaceae) from marine benthic mats with descriptions of four novel species.</title>
        <authorList>
            <person name="Wang Y."/>
            <person name="Berthold D.E."/>
            <person name="Hu J."/>
            <person name="Lefler F.W."/>
            <person name="Laughinghouse H.D. IV."/>
        </authorList>
    </citation>
    <scope>NUCLEOTIDE SEQUENCE [LARGE SCALE GENOMIC DNA]</scope>
    <source>
        <strain evidence="13 14">BLCC-M114</strain>
    </source>
</reference>
<keyword evidence="7" id="KW-0560">Oxidoreductase</keyword>
<dbReference type="PANTHER" id="PTHR11351">
    <property type="entry name" value="ACYL-COA DESATURASE"/>
    <property type="match status" value="1"/>
</dbReference>
<evidence type="ECO:0000256" key="1">
    <source>
        <dbReference type="ARBA" id="ARBA00001954"/>
    </source>
</evidence>
<sequence length="311" mass="35001">MTNYSSSEAVADLNRRRVINTLTLTVPRIGFIVAIAAVIWWEKSVAPLDIALLVGFYILTILGVSVGYHRLFSHKAFKTGPILKALIGICACISTQGTISSWVSHHRQHHLYSDQPGDVHSPHLHGKSLWGKIQGFWHGHFGWMVGATWVEPLPYINDLKSDRVVQWVDRFCLLWIFLGLALPAAIGGAIYGSWEGAFQGLIWGGALRIMLSFQGTLTVNSICHLWGTQPFKTGDFSRNNPLIAMITLGEGWHNNHHAFPYSARFSMNWWQIDFSWWVIALLQRLGLVWDVKFPSDQDIERKQNESAVAAS</sequence>
<evidence type="ECO:0000256" key="5">
    <source>
        <dbReference type="ARBA" id="ARBA00022832"/>
    </source>
</evidence>
<dbReference type="CDD" id="cd03505">
    <property type="entry name" value="Delta9-FADS-like"/>
    <property type="match status" value="1"/>
</dbReference>
<keyword evidence="8" id="KW-0408">Iron</keyword>
<evidence type="ECO:0000256" key="6">
    <source>
        <dbReference type="ARBA" id="ARBA00022989"/>
    </source>
</evidence>
<evidence type="ECO:0000256" key="9">
    <source>
        <dbReference type="ARBA" id="ARBA00023098"/>
    </source>
</evidence>
<keyword evidence="5" id="KW-0276">Fatty acid metabolism</keyword>
<comment type="cofactor">
    <cofactor evidence="1">
        <name>Fe(2+)</name>
        <dbReference type="ChEBI" id="CHEBI:29033"/>
    </cofactor>
</comment>
<evidence type="ECO:0000256" key="10">
    <source>
        <dbReference type="ARBA" id="ARBA00023136"/>
    </source>
</evidence>
<evidence type="ECO:0000256" key="2">
    <source>
        <dbReference type="ARBA" id="ARBA00004141"/>
    </source>
</evidence>
<gene>
    <name evidence="13" type="ORF">PMG25_16255</name>
</gene>
<comment type="similarity">
    <text evidence="3">Belongs to the fatty acid desaturase type 2 family.</text>
</comment>
<evidence type="ECO:0000256" key="4">
    <source>
        <dbReference type="ARBA" id="ARBA00022692"/>
    </source>
</evidence>
<evidence type="ECO:0000259" key="12">
    <source>
        <dbReference type="Pfam" id="PF00487"/>
    </source>
</evidence>
<feature type="transmembrane region" description="Helical" evidence="11">
    <location>
        <begin position="171"/>
        <end position="194"/>
    </location>
</feature>
<comment type="caution">
    <text evidence="13">The sequence shown here is derived from an EMBL/GenBank/DDBJ whole genome shotgun (WGS) entry which is preliminary data.</text>
</comment>
<accession>A0ABT7BBG7</accession>
<keyword evidence="9" id="KW-0443">Lipid metabolism</keyword>
<dbReference type="InterPro" id="IPR015876">
    <property type="entry name" value="Acyl-CoA_DS"/>
</dbReference>
<keyword evidence="6 11" id="KW-1133">Transmembrane helix</keyword>
<evidence type="ECO:0000256" key="11">
    <source>
        <dbReference type="SAM" id="Phobius"/>
    </source>
</evidence>